<dbReference type="AlphaFoldDB" id="A0A6J6WCV2"/>
<reference evidence="1" key="1">
    <citation type="submission" date="2020-05" db="EMBL/GenBank/DDBJ databases">
        <authorList>
            <person name="Chiriac C."/>
            <person name="Salcher M."/>
            <person name="Ghai R."/>
            <person name="Kavagutti S V."/>
        </authorList>
    </citation>
    <scope>NUCLEOTIDE SEQUENCE</scope>
</reference>
<organism evidence="1">
    <name type="scientific">freshwater metagenome</name>
    <dbReference type="NCBI Taxonomy" id="449393"/>
    <lineage>
        <taxon>unclassified sequences</taxon>
        <taxon>metagenomes</taxon>
        <taxon>ecological metagenomes</taxon>
    </lineage>
</organism>
<sequence>MSFNSWEEDGKVVNHLLFEHNLFANFLDLDELKHALFGVFLTADKLDNELQDLFGGDLVNA</sequence>
<accession>A0A6J6WCV2</accession>
<evidence type="ECO:0000313" key="1">
    <source>
        <dbReference type="EMBL" id="CAB4782270.1"/>
    </source>
</evidence>
<proteinExistence type="predicted"/>
<gene>
    <name evidence="1" type="ORF">UFOPK2925_00937</name>
</gene>
<name>A0A6J6WCV2_9ZZZZ</name>
<protein>
    <submittedName>
        <fullName evidence="1">Unannotated protein</fullName>
    </submittedName>
</protein>
<dbReference type="Gene3D" id="3.30.1460.10">
    <property type="match status" value="1"/>
</dbReference>
<dbReference type="EMBL" id="CAEZZU010000134">
    <property type="protein sequence ID" value="CAB4782270.1"/>
    <property type="molecule type" value="Genomic_DNA"/>
</dbReference>